<dbReference type="PANTHER" id="PTHR46018:SF2">
    <property type="entry name" value="ZINC PHOSPHODIESTERASE ELAC PROTEIN 1"/>
    <property type="match status" value="1"/>
</dbReference>
<dbReference type="Gene3D" id="3.60.15.10">
    <property type="entry name" value="Ribonuclease Z/Hydroxyacylglutathione hydrolase-like"/>
    <property type="match status" value="1"/>
</dbReference>
<gene>
    <name evidence="2" type="ORF">METZ01_LOCUS240153</name>
</gene>
<proteinExistence type="predicted"/>
<name>A0A382HJD1_9ZZZZ</name>
<accession>A0A382HJD1</accession>
<evidence type="ECO:0000313" key="2">
    <source>
        <dbReference type="EMBL" id="SVB87299.1"/>
    </source>
</evidence>
<dbReference type="GO" id="GO:0042781">
    <property type="term" value="F:3'-tRNA processing endoribonuclease activity"/>
    <property type="evidence" value="ECO:0007669"/>
    <property type="project" value="TreeGrafter"/>
</dbReference>
<evidence type="ECO:0000259" key="1">
    <source>
        <dbReference type="Pfam" id="PF00753"/>
    </source>
</evidence>
<feature type="domain" description="Metallo-beta-lactamase" evidence="1">
    <location>
        <begin position="18"/>
        <end position="76"/>
    </location>
</feature>
<dbReference type="AlphaFoldDB" id="A0A382HJD1"/>
<dbReference type="EMBL" id="UINC01061577">
    <property type="protein sequence ID" value="SVB87299.1"/>
    <property type="molecule type" value="Genomic_DNA"/>
</dbReference>
<dbReference type="Pfam" id="PF00753">
    <property type="entry name" value="Lactamase_B"/>
    <property type="match status" value="1"/>
</dbReference>
<protein>
    <recommendedName>
        <fullName evidence="1">Metallo-beta-lactamase domain-containing protein</fullName>
    </recommendedName>
</protein>
<sequence>MPRLLLLGTGTPAPLAHRGGSSYLLQTGDQTLLIDCGPGSVRRLLEAGIATTQIDHLLLTHLHYDHCVDYAYLTLTRWDQGVG</sequence>
<dbReference type="SUPFAM" id="SSF56281">
    <property type="entry name" value="Metallo-hydrolase/oxidoreductase"/>
    <property type="match status" value="1"/>
</dbReference>
<dbReference type="InterPro" id="IPR036866">
    <property type="entry name" value="RibonucZ/Hydroxyglut_hydro"/>
</dbReference>
<feature type="non-terminal residue" evidence="2">
    <location>
        <position position="83"/>
    </location>
</feature>
<dbReference type="InterPro" id="IPR001279">
    <property type="entry name" value="Metallo-B-lactamas"/>
</dbReference>
<dbReference type="PANTHER" id="PTHR46018">
    <property type="entry name" value="ZINC PHOSPHODIESTERASE ELAC PROTEIN 1"/>
    <property type="match status" value="1"/>
</dbReference>
<organism evidence="2">
    <name type="scientific">marine metagenome</name>
    <dbReference type="NCBI Taxonomy" id="408172"/>
    <lineage>
        <taxon>unclassified sequences</taxon>
        <taxon>metagenomes</taxon>
        <taxon>ecological metagenomes</taxon>
    </lineage>
</organism>
<reference evidence="2" key="1">
    <citation type="submission" date="2018-05" db="EMBL/GenBank/DDBJ databases">
        <authorList>
            <person name="Lanie J.A."/>
            <person name="Ng W.-L."/>
            <person name="Kazmierczak K.M."/>
            <person name="Andrzejewski T.M."/>
            <person name="Davidsen T.M."/>
            <person name="Wayne K.J."/>
            <person name="Tettelin H."/>
            <person name="Glass J.I."/>
            <person name="Rusch D."/>
            <person name="Podicherti R."/>
            <person name="Tsui H.-C.T."/>
            <person name="Winkler M.E."/>
        </authorList>
    </citation>
    <scope>NUCLEOTIDE SEQUENCE</scope>
</reference>